<keyword evidence="4" id="KW-1185">Reference proteome</keyword>
<dbReference type="InterPro" id="IPR000917">
    <property type="entry name" value="Sulfatase_N"/>
</dbReference>
<dbReference type="SUPFAM" id="SSF53649">
    <property type="entry name" value="Alkaline phosphatase-like"/>
    <property type="match status" value="1"/>
</dbReference>
<dbReference type="PANTHER" id="PTHR43751">
    <property type="entry name" value="SULFATASE"/>
    <property type="match status" value="1"/>
</dbReference>
<dbReference type="Gene3D" id="3.40.720.10">
    <property type="entry name" value="Alkaline Phosphatase, subunit A"/>
    <property type="match status" value="1"/>
</dbReference>
<gene>
    <name evidence="3" type="ORF">SH580_05335</name>
</gene>
<evidence type="ECO:0000313" key="4">
    <source>
        <dbReference type="Proteomes" id="UP001324993"/>
    </source>
</evidence>
<dbReference type="Proteomes" id="UP001324993">
    <property type="component" value="Chromosome"/>
</dbReference>
<organism evidence="3 4">
    <name type="scientific">Coraliomargarita algicola</name>
    <dbReference type="NCBI Taxonomy" id="3092156"/>
    <lineage>
        <taxon>Bacteria</taxon>
        <taxon>Pseudomonadati</taxon>
        <taxon>Verrucomicrobiota</taxon>
        <taxon>Opitutia</taxon>
        <taxon>Puniceicoccales</taxon>
        <taxon>Coraliomargaritaceae</taxon>
        <taxon>Coraliomargarita</taxon>
    </lineage>
</organism>
<dbReference type="EMBL" id="CP138858">
    <property type="protein sequence ID" value="WPJ97129.1"/>
    <property type="molecule type" value="Genomic_DNA"/>
</dbReference>
<feature type="domain" description="Sulfatase N-terminal" evidence="2">
    <location>
        <begin position="33"/>
        <end position="88"/>
    </location>
</feature>
<dbReference type="Pfam" id="PF00884">
    <property type="entry name" value="Sulfatase"/>
    <property type="match status" value="1"/>
</dbReference>
<protein>
    <submittedName>
        <fullName evidence="3">Sulfatase-like hydrolase/transferase</fullName>
    </submittedName>
</protein>
<accession>A0ABZ0RVW8</accession>
<feature type="chain" id="PRO_5045191185" evidence="1">
    <location>
        <begin position="26"/>
        <end position="98"/>
    </location>
</feature>
<reference evidence="3 4" key="1">
    <citation type="submission" date="2023-11" db="EMBL/GenBank/DDBJ databases">
        <title>Coraliomargarita sp. nov., isolated from marine algae.</title>
        <authorList>
            <person name="Lee J.K."/>
            <person name="Baek J.H."/>
            <person name="Kim J.M."/>
            <person name="Choi D.G."/>
            <person name="Jeon C.O."/>
        </authorList>
    </citation>
    <scope>NUCLEOTIDE SEQUENCE [LARGE SCALE GENOMIC DNA]</scope>
    <source>
        <strain evidence="3 4">J2-16</strain>
    </source>
</reference>
<dbReference type="InterPro" id="IPR052701">
    <property type="entry name" value="GAG_Ulvan_Degrading_Sulfatases"/>
</dbReference>
<sequence length="98" mass="10453">MSVLKTLFYAPAICLATVGSLLASASQAEPERPNVVMIIVDDLGWRDLGCYGSELYQTPAVDALAAEGLSFSNAYASSRSARRPVPVFLRGKRWGACG</sequence>
<evidence type="ECO:0000256" key="1">
    <source>
        <dbReference type="SAM" id="SignalP"/>
    </source>
</evidence>
<proteinExistence type="predicted"/>
<dbReference type="PANTHER" id="PTHR43751:SF3">
    <property type="entry name" value="SULFATASE N-TERMINAL DOMAIN-CONTAINING PROTEIN"/>
    <property type="match status" value="1"/>
</dbReference>
<evidence type="ECO:0000259" key="2">
    <source>
        <dbReference type="Pfam" id="PF00884"/>
    </source>
</evidence>
<evidence type="ECO:0000313" key="3">
    <source>
        <dbReference type="EMBL" id="WPJ97129.1"/>
    </source>
</evidence>
<dbReference type="InterPro" id="IPR017850">
    <property type="entry name" value="Alkaline_phosphatase_core_sf"/>
</dbReference>
<keyword evidence="1" id="KW-0732">Signal</keyword>
<feature type="signal peptide" evidence="1">
    <location>
        <begin position="1"/>
        <end position="25"/>
    </location>
</feature>
<name>A0ABZ0RVW8_9BACT</name>